<dbReference type="Proteomes" id="UP000316304">
    <property type="component" value="Unassembled WGS sequence"/>
</dbReference>
<dbReference type="AlphaFoldDB" id="A0A5C6CU16"/>
<feature type="transmembrane region" description="Helical" evidence="1">
    <location>
        <begin position="71"/>
        <end position="90"/>
    </location>
</feature>
<keyword evidence="3" id="KW-1185">Reference proteome</keyword>
<proteinExistence type="predicted"/>
<evidence type="ECO:0008006" key="4">
    <source>
        <dbReference type="Google" id="ProtNLM"/>
    </source>
</evidence>
<sequence>MVGLVPLALLMIARQLSPSSQGLGTHQQLGLPPCSMRLIFGIRCPACGMTTSWSYFTRGQWLDSVQVNSGGFLLALVACLGVVLSVICLVKPGVDLMRYQKVAGITALCIALVTFVDWAVRLYQ</sequence>
<evidence type="ECO:0000256" key="1">
    <source>
        <dbReference type="SAM" id="Phobius"/>
    </source>
</evidence>
<accession>A0A5C6CU16</accession>
<dbReference type="InterPro" id="IPR021215">
    <property type="entry name" value="DUF2752"/>
</dbReference>
<feature type="transmembrane region" description="Helical" evidence="1">
    <location>
        <begin position="102"/>
        <end position="120"/>
    </location>
</feature>
<dbReference type="EMBL" id="SJPT01000001">
    <property type="protein sequence ID" value="TWU27134.1"/>
    <property type="molecule type" value="Genomic_DNA"/>
</dbReference>
<comment type="caution">
    <text evidence="2">The sequence shown here is derived from an EMBL/GenBank/DDBJ whole genome shotgun (WGS) entry which is preliminary data.</text>
</comment>
<keyword evidence="1" id="KW-0812">Transmembrane</keyword>
<keyword evidence="1" id="KW-1133">Transmembrane helix</keyword>
<keyword evidence="1" id="KW-0472">Membrane</keyword>
<gene>
    <name evidence="2" type="ORF">Pla52o_09940</name>
</gene>
<reference evidence="2 3" key="1">
    <citation type="submission" date="2019-02" db="EMBL/GenBank/DDBJ databases">
        <title>Deep-cultivation of Planctomycetes and their phenomic and genomic characterization uncovers novel biology.</title>
        <authorList>
            <person name="Wiegand S."/>
            <person name="Jogler M."/>
            <person name="Boedeker C."/>
            <person name="Pinto D."/>
            <person name="Vollmers J."/>
            <person name="Rivas-Marin E."/>
            <person name="Kohn T."/>
            <person name="Peeters S.H."/>
            <person name="Heuer A."/>
            <person name="Rast P."/>
            <person name="Oberbeckmann S."/>
            <person name="Bunk B."/>
            <person name="Jeske O."/>
            <person name="Meyerdierks A."/>
            <person name="Storesund J.E."/>
            <person name="Kallscheuer N."/>
            <person name="Luecker S."/>
            <person name="Lage O.M."/>
            <person name="Pohl T."/>
            <person name="Merkel B.J."/>
            <person name="Hornburger P."/>
            <person name="Mueller R.-W."/>
            <person name="Bruemmer F."/>
            <person name="Labrenz M."/>
            <person name="Spormann A.M."/>
            <person name="Op Den Camp H."/>
            <person name="Overmann J."/>
            <person name="Amann R."/>
            <person name="Jetten M.S.M."/>
            <person name="Mascher T."/>
            <person name="Medema M.H."/>
            <person name="Devos D.P."/>
            <person name="Kaster A.-K."/>
            <person name="Ovreas L."/>
            <person name="Rohde M."/>
            <person name="Galperin M.Y."/>
            <person name="Jogler C."/>
        </authorList>
    </citation>
    <scope>NUCLEOTIDE SEQUENCE [LARGE SCALE GENOMIC DNA]</scope>
    <source>
        <strain evidence="2 3">Pla52o</strain>
    </source>
</reference>
<evidence type="ECO:0000313" key="3">
    <source>
        <dbReference type="Proteomes" id="UP000316304"/>
    </source>
</evidence>
<dbReference type="Pfam" id="PF10825">
    <property type="entry name" value="DUF2752"/>
    <property type="match status" value="1"/>
</dbReference>
<name>A0A5C6CU16_9BACT</name>
<evidence type="ECO:0000313" key="2">
    <source>
        <dbReference type="EMBL" id="TWU27134.1"/>
    </source>
</evidence>
<organism evidence="2 3">
    <name type="scientific">Novipirellula galeiformis</name>
    <dbReference type="NCBI Taxonomy" id="2528004"/>
    <lineage>
        <taxon>Bacteria</taxon>
        <taxon>Pseudomonadati</taxon>
        <taxon>Planctomycetota</taxon>
        <taxon>Planctomycetia</taxon>
        <taxon>Pirellulales</taxon>
        <taxon>Pirellulaceae</taxon>
        <taxon>Novipirellula</taxon>
    </lineage>
</organism>
<protein>
    <recommendedName>
        <fullName evidence="4">DUF2752 domain-containing protein</fullName>
    </recommendedName>
</protein>